<keyword evidence="4" id="KW-0963">Cytoplasm</keyword>
<dbReference type="Pfam" id="PF00293">
    <property type="entry name" value="NUDIX"/>
    <property type="match status" value="1"/>
</dbReference>
<keyword evidence="6" id="KW-0460">Magnesium</keyword>
<dbReference type="HAMAP" id="MF_00202">
    <property type="entry name" value="Idi"/>
    <property type="match status" value="1"/>
</dbReference>
<keyword evidence="5" id="KW-0479">Metal-binding</keyword>
<dbReference type="InterPro" id="IPR015797">
    <property type="entry name" value="NUDIX_hydrolase-like_dom_sf"/>
</dbReference>
<dbReference type="EC" id="5.3.3.2" evidence="3 10"/>
<keyword evidence="13" id="KW-1185">Reference proteome</keyword>
<dbReference type="Proteomes" id="UP001221558">
    <property type="component" value="Chromosome"/>
</dbReference>
<sequence>MRRDHVVQVDREDNAIGTVEKMEAHRLGVLHRAFSVFIWNSDGQLLIHQRAADKYHGGGLWTNACCSHPQANENVRDAAMERLSFEMGLACDVNFAFSFIYQGAVERGLIEYEFDHVFIGHTDEQPKPNSAEVAAYQWIAVSELADWVARSPEAFTIWFVEALPRVLSMMPADIRA</sequence>
<dbReference type="PANTHER" id="PTHR10885:SF0">
    <property type="entry name" value="ISOPENTENYL-DIPHOSPHATE DELTA-ISOMERASE"/>
    <property type="match status" value="1"/>
</dbReference>
<evidence type="ECO:0000256" key="6">
    <source>
        <dbReference type="ARBA" id="ARBA00022842"/>
    </source>
</evidence>
<organism evidence="12 13">
    <name type="scientific">Sphingobacterium oryzagri</name>
    <dbReference type="NCBI Taxonomy" id="3025669"/>
    <lineage>
        <taxon>Bacteria</taxon>
        <taxon>Pseudomonadati</taxon>
        <taxon>Bacteroidota</taxon>
        <taxon>Sphingobacteriia</taxon>
        <taxon>Sphingobacteriales</taxon>
        <taxon>Sphingobacteriaceae</taxon>
        <taxon>Sphingobacterium</taxon>
    </lineage>
</organism>
<dbReference type="NCBIfam" id="TIGR02150">
    <property type="entry name" value="IPP_isom_1"/>
    <property type="match status" value="1"/>
</dbReference>
<comment type="pathway">
    <text evidence="1">Isoprenoid biosynthesis; dimethylallyl diphosphate biosynthesis; dimethylallyl diphosphate from isopentenyl diphosphate: step 1/1.</text>
</comment>
<evidence type="ECO:0000256" key="5">
    <source>
        <dbReference type="ARBA" id="ARBA00022723"/>
    </source>
</evidence>
<dbReference type="RefSeq" id="WP_274268747.1">
    <property type="nucleotide sequence ID" value="NZ_CP117880.1"/>
</dbReference>
<reference evidence="12 13" key="1">
    <citation type="submission" date="2023-02" db="EMBL/GenBank/DDBJ databases">
        <title>Genome sequence of Sphingobacterium sp. KACC 22765.</title>
        <authorList>
            <person name="Kim S."/>
            <person name="Heo J."/>
            <person name="Kwon S.-W."/>
        </authorList>
    </citation>
    <scope>NUCLEOTIDE SEQUENCE [LARGE SCALE GENOMIC DNA]</scope>
    <source>
        <strain evidence="12 13">KACC 22765</strain>
    </source>
</reference>
<comment type="similarity">
    <text evidence="2">Belongs to the IPP isomerase type 1 family.</text>
</comment>
<evidence type="ECO:0000259" key="11">
    <source>
        <dbReference type="PROSITE" id="PS51462"/>
    </source>
</evidence>
<dbReference type="CDD" id="cd02885">
    <property type="entry name" value="NUDIX_IPP_Isomerase"/>
    <property type="match status" value="1"/>
</dbReference>
<dbReference type="EMBL" id="CP117880">
    <property type="protein sequence ID" value="WDF70040.1"/>
    <property type="molecule type" value="Genomic_DNA"/>
</dbReference>
<evidence type="ECO:0000256" key="2">
    <source>
        <dbReference type="ARBA" id="ARBA00007579"/>
    </source>
</evidence>
<evidence type="ECO:0000256" key="9">
    <source>
        <dbReference type="ARBA" id="ARBA00023235"/>
    </source>
</evidence>
<evidence type="ECO:0000256" key="1">
    <source>
        <dbReference type="ARBA" id="ARBA00004826"/>
    </source>
</evidence>
<keyword evidence="8" id="KW-0414">Isoprene biosynthesis</keyword>
<evidence type="ECO:0000313" key="13">
    <source>
        <dbReference type="Proteomes" id="UP001221558"/>
    </source>
</evidence>
<proteinExistence type="inferred from homology"/>
<protein>
    <recommendedName>
        <fullName evidence="3 10">Isopentenyl-diphosphate delta-isomerase</fullName>
        <ecNumber evidence="3 10">5.3.3.2</ecNumber>
    </recommendedName>
</protein>
<dbReference type="InterPro" id="IPR011876">
    <property type="entry name" value="IsopentenylPP_isomerase_typ1"/>
</dbReference>
<evidence type="ECO:0000256" key="10">
    <source>
        <dbReference type="NCBIfam" id="TIGR02150"/>
    </source>
</evidence>
<dbReference type="PROSITE" id="PS51462">
    <property type="entry name" value="NUDIX"/>
    <property type="match status" value="1"/>
</dbReference>
<dbReference type="GO" id="GO:0004452">
    <property type="term" value="F:isopentenyl-diphosphate delta-isomerase activity"/>
    <property type="evidence" value="ECO:0007669"/>
    <property type="project" value="UniProtKB-EC"/>
</dbReference>
<keyword evidence="7" id="KW-0464">Manganese</keyword>
<dbReference type="Gene3D" id="3.90.79.10">
    <property type="entry name" value="Nucleoside Triphosphate Pyrophosphohydrolase"/>
    <property type="match status" value="1"/>
</dbReference>
<evidence type="ECO:0000256" key="7">
    <source>
        <dbReference type="ARBA" id="ARBA00023211"/>
    </source>
</evidence>
<evidence type="ECO:0000256" key="3">
    <source>
        <dbReference type="ARBA" id="ARBA00012057"/>
    </source>
</evidence>
<feature type="domain" description="Nudix hydrolase" evidence="11">
    <location>
        <begin position="29"/>
        <end position="161"/>
    </location>
</feature>
<keyword evidence="9 12" id="KW-0413">Isomerase</keyword>
<dbReference type="PIRSF" id="PIRSF018427">
    <property type="entry name" value="Isopntndiph_ism"/>
    <property type="match status" value="1"/>
</dbReference>
<gene>
    <name evidence="12" type="primary">idi</name>
    <name evidence="12" type="ORF">PQ465_06590</name>
</gene>
<dbReference type="NCBIfam" id="NF002995">
    <property type="entry name" value="PRK03759.1"/>
    <property type="match status" value="1"/>
</dbReference>
<evidence type="ECO:0000256" key="8">
    <source>
        <dbReference type="ARBA" id="ARBA00023229"/>
    </source>
</evidence>
<evidence type="ECO:0000256" key="4">
    <source>
        <dbReference type="ARBA" id="ARBA00022490"/>
    </source>
</evidence>
<dbReference type="PANTHER" id="PTHR10885">
    <property type="entry name" value="ISOPENTENYL-DIPHOSPHATE DELTA-ISOMERASE"/>
    <property type="match status" value="1"/>
</dbReference>
<name>A0ABY7WKK6_9SPHI</name>
<dbReference type="InterPro" id="IPR056375">
    <property type="entry name" value="Idi_bact"/>
</dbReference>
<dbReference type="SUPFAM" id="SSF55811">
    <property type="entry name" value="Nudix"/>
    <property type="match status" value="1"/>
</dbReference>
<accession>A0ABY7WKK6</accession>
<evidence type="ECO:0000313" key="12">
    <source>
        <dbReference type="EMBL" id="WDF70040.1"/>
    </source>
</evidence>
<dbReference type="InterPro" id="IPR000086">
    <property type="entry name" value="NUDIX_hydrolase_dom"/>
</dbReference>